<evidence type="ECO:0000256" key="5">
    <source>
        <dbReference type="ARBA" id="ARBA00023014"/>
    </source>
</evidence>
<evidence type="ECO:0000256" key="6">
    <source>
        <dbReference type="SAM" id="MobiDB-lite"/>
    </source>
</evidence>
<evidence type="ECO:0000313" key="7">
    <source>
        <dbReference type="EMBL" id="VAW20570.1"/>
    </source>
</evidence>
<evidence type="ECO:0000256" key="3">
    <source>
        <dbReference type="ARBA" id="ARBA00022840"/>
    </source>
</evidence>
<dbReference type="AlphaFoldDB" id="A0A3B0TV15"/>
<dbReference type="PROSITE" id="PS01215">
    <property type="entry name" value="MRP"/>
    <property type="match status" value="1"/>
</dbReference>
<keyword evidence="4" id="KW-0408">Iron</keyword>
<dbReference type="GO" id="GO:0140663">
    <property type="term" value="F:ATP-dependent FeS chaperone activity"/>
    <property type="evidence" value="ECO:0007669"/>
    <property type="project" value="InterPro"/>
</dbReference>
<dbReference type="GO" id="GO:0005524">
    <property type="term" value="F:ATP binding"/>
    <property type="evidence" value="ECO:0007669"/>
    <property type="project" value="UniProtKB-KW"/>
</dbReference>
<dbReference type="Pfam" id="PF10609">
    <property type="entry name" value="ParA"/>
    <property type="match status" value="1"/>
</dbReference>
<dbReference type="Gene3D" id="3.40.50.300">
    <property type="entry name" value="P-loop containing nucleotide triphosphate hydrolases"/>
    <property type="match status" value="1"/>
</dbReference>
<dbReference type="SUPFAM" id="SSF52540">
    <property type="entry name" value="P-loop containing nucleoside triphosphate hydrolases"/>
    <property type="match status" value="1"/>
</dbReference>
<keyword evidence="5" id="KW-0411">Iron-sulfur</keyword>
<dbReference type="EMBL" id="UOEQ01000285">
    <property type="protein sequence ID" value="VAW20570.1"/>
    <property type="molecule type" value="Genomic_DNA"/>
</dbReference>
<dbReference type="InterPro" id="IPR044304">
    <property type="entry name" value="NUBPL-like"/>
</dbReference>
<gene>
    <name evidence="7" type="ORF">MNBD_ALPHA11-2384</name>
</gene>
<feature type="compositionally biased region" description="Low complexity" evidence="6">
    <location>
        <begin position="1"/>
        <end position="13"/>
    </location>
</feature>
<protein>
    <submittedName>
        <fullName evidence="7">[4Fe-4S] cluster assembly scaffold protein Mrp (=ApbC)</fullName>
    </submittedName>
</protein>
<sequence length="285" mass="30089">MTSGRAPSSAASGAQGGQGGPGNQQSAMQTSPVKGIKKIIAVASGKGGVGKSTCSVNLALALQSLGMKVGVLDADLYGPSIPKLLGLDGKPAFRDEKMFKPFEGHGLKAMSIGPMLEPDQAVVWRGPMASSALRQLLRETDWGELDVLIIDLPPGTGDIQISLCQQVELFGAVIVSTPQDLALIDAKKAMDMFVRMKIPLLGLIENMSYFIAPDTGNRYDIFGHGGAKDTANQLKIPFLGEIPLHMKIRELSDAGTPILTIEPTGAQAQAFTDIAEKLMDGFEQA</sequence>
<dbReference type="PANTHER" id="PTHR42961:SF2">
    <property type="entry name" value="IRON-SULFUR PROTEIN NUBPL"/>
    <property type="match status" value="1"/>
</dbReference>
<dbReference type="InterPro" id="IPR019591">
    <property type="entry name" value="Mrp/NBP35_ATP-bd"/>
</dbReference>
<reference evidence="7" key="1">
    <citation type="submission" date="2018-06" db="EMBL/GenBank/DDBJ databases">
        <authorList>
            <person name="Zhirakovskaya E."/>
        </authorList>
    </citation>
    <scope>NUCLEOTIDE SEQUENCE</scope>
</reference>
<dbReference type="CDD" id="cd02037">
    <property type="entry name" value="Mrp_NBP35"/>
    <property type="match status" value="1"/>
</dbReference>
<proteinExistence type="inferred from homology"/>
<organism evidence="7">
    <name type="scientific">hydrothermal vent metagenome</name>
    <dbReference type="NCBI Taxonomy" id="652676"/>
    <lineage>
        <taxon>unclassified sequences</taxon>
        <taxon>metagenomes</taxon>
        <taxon>ecological metagenomes</taxon>
    </lineage>
</organism>
<dbReference type="PANTHER" id="PTHR42961">
    <property type="entry name" value="IRON-SULFUR PROTEIN NUBPL"/>
    <property type="match status" value="1"/>
</dbReference>
<feature type="region of interest" description="Disordered" evidence="6">
    <location>
        <begin position="1"/>
        <end position="30"/>
    </location>
</feature>
<dbReference type="InterPro" id="IPR027417">
    <property type="entry name" value="P-loop_NTPase"/>
</dbReference>
<dbReference type="InterPro" id="IPR000808">
    <property type="entry name" value="Mrp-like_CS"/>
</dbReference>
<evidence type="ECO:0000256" key="4">
    <source>
        <dbReference type="ARBA" id="ARBA00023004"/>
    </source>
</evidence>
<keyword evidence="1" id="KW-0479">Metal-binding</keyword>
<keyword evidence="3" id="KW-0067">ATP-binding</keyword>
<name>A0A3B0TV15_9ZZZZ</name>
<dbReference type="InterPro" id="IPR033756">
    <property type="entry name" value="YlxH/NBP35"/>
</dbReference>
<evidence type="ECO:0000256" key="2">
    <source>
        <dbReference type="ARBA" id="ARBA00022741"/>
    </source>
</evidence>
<dbReference type="FunFam" id="3.40.50.300:FF:001119">
    <property type="entry name" value="Iron-sulfur cluster carrier protein"/>
    <property type="match status" value="1"/>
</dbReference>
<dbReference type="GO" id="GO:0046872">
    <property type="term" value="F:metal ion binding"/>
    <property type="evidence" value="ECO:0007669"/>
    <property type="project" value="UniProtKB-KW"/>
</dbReference>
<dbReference type="GO" id="GO:0051539">
    <property type="term" value="F:4 iron, 4 sulfur cluster binding"/>
    <property type="evidence" value="ECO:0007669"/>
    <property type="project" value="TreeGrafter"/>
</dbReference>
<keyword evidence="2" id="KW-0547">Nucleotide-binding</keyword>
<dbReference type="GO" id="GO:0016226">
    <property type="term" value="P:iron-sulfur cluster assembly"/>
    <property type="evidence" value="ECO:0007669"/>
    <property type="project" value="InterPro"/>
</dbReference>
<dbReference type="HAMAP" id="MF_02040">
    <property type="entry name" value="Mrp_NBP35"/>
    <property type="match status" value="1"/>
</dbReference>
<evidence type="ECO:0000256" key="1">
    <source>
        <dbReference type="ARBA" id="ARBA00022723"/>
    </source>
</evidence>
<accession>A0A3B0TV15</accession>